<dbReference type="InterPro" id="IPR011055">
    <property type="entry name" value="Dup_hybrid_motif"/>
</dbReference>
<dbReference type="EMBL" id="FR695872">
    <property type="protein sequence ID" value="CBX29132.1"/>
    <property type="molecule type" value="Genomic_DNA"/>
</dbReference>
<dbReference type="SUPFAM" id="SSF51261">
    <property type="entry name" value="Duplicated hybrid motif"/>
    <property type="match status" value="1"/>
</dbReference>
<dbReference type="GO" id="GO:0004222">
    <property type="term" value="F:metalloendopeptidase activity"/>
    <property type="evidence" value="ECO:0007669"/>
    <property type="project" value="TreeGrafter"/>
</dbReference>
<dbReference type="PANTHER" id="PTHR21666">
    <property type="entry name" value="PEPTIDASE-RELATED"/>
    <property type="match status" value="1"/>
</dbReference>
<dbReference type="InterPro" id="IPR050570">
    <property type="entry name" value="Cell_wall_metabolism_enzyme"/>
</dbReference>
<feature type="coiled-coil region" evidence="2">
    <location>
        <begin position="74"/>
        <end position="108"/>
    </location>
</feature>
<feature type="coiled-coil region" evidence="2">
    <location>
        <begin position="162"/>
        <end position="192"/>
    </location>
</feature>
<evidence type="ECO:0000259" key="3">
    <source>
        <dbReference type="Pfam" id="PF01551"/>
    </source>
</evidence>
<keyword evidence="2" id="KW-0175">Coiled coil</keyword>
<dbReference type="Gene3D" id="6.10.250.3150">
    <property type="match status" value="1"/>
</dbReference>
<feature type="domain" description="M23ase beta-sheet core" evidence="3">
    <location>
        <begin position="299"/>
        <end position="393"/>
    </location>
</feature>
<sequence>MFLVLVFVAGANCGSGKTGELSLGKTSLKNTKTKACSGIGKLQQRAKLIDKQIGQSKAEIESIKKNESLVLNSLNEQDIAIDNIRKNISSLRDELKTVNNQIVKIHEDIQSCDNEIKESELYISKRLVALYKLNRLGRMQVLASADSVYEIVQRKMYFDRILASDKKEIDKLSENSNRLNQLQIALNEKKSKQKLGEKSLEDQVEKISFERQKRAKLLHEIRSKKSLEIAAVKSLEEAAKQLDNAIKSLTVEKGGVNLLQKDLFKSPESFKGLINLPVKGKIVSYFGAYRDPKYCIVNFRSGIDIEADLGEPIRSVIPGKIIYSGWFKGYGNMIIIDHGKSYYTIYAHLEESFKSKGDAVEADEVIASAGEAGSFSGTGLYFEIRHHGKPLDPMEWFKK</sequence>
<reference evidence="4" key="1">
    <citation type="journal article" date="2011" name="Environ. Microbiol.">
        <title>Genomic insights into the metabolic potential of the polycyclic aromatic hydrocarbon degrading sulfate-reducing Deltaproteobacterium N47.</title>
        <authorList>
            <person name="Bergmann F."/>
            <person name="Selesi D."/>
            <person name="Weinmaier T."/>
            <person name="Tischler P."/>
            <person name="Rattei T."/>
            <person name="Meckenstock R.U."/>
        </authorList>
    </citation>
    <scope>NUCLEOTIDE SEQUENCE</scope>
</reference>
<name>E1YEY8_9BACT</name>
<evidence type="ECO:0000256" key="2">
    <source>
        <dbReference type="SAM" id="Coils"/>
    </source>
</evidence>
<keyword evidence="1" id="KW-0732">Signal</keyword>
<evidence type="ECO:0000313" key="4">
    <source>
        <dbReference type="EMBL" id="CBX29132.1"/>
    </source>
</evidence>
<protein>
    <recommendedName>
        <fullName evidence="3">M23ase beta-sheet core domain-containing protein</fullName>
    </recommendedName>
</protein>
<organism evidence="4">
    <name type="scientific">uncultured Desulfobacterium sp</name>
    <dbReference type="NCBI Taxonomy" id="201089"/>
    <lineage>
        <taxon>Bacteria</taxon>
        <taxon>Pseudomonadati</taxon>
        <taxon>Thermodesulfobacteriota</taxon>
        <taxon>Desulfobacteria</taxon>
        <taxon>Desulfobacterales</taxon>
        <taxon>Desulfobacteriaceae</taxon>
        <taxon>Desulfobacterium</taxon>
        <taxon>environmental samples</taxon>
    </lineage>
</organism>
<gene>
    <name evidence="4" type="ORF">N47_J01130</name>
</gene>
<dbReference type="AlphaFoldDB" id="E1YEY8"/>
<dbReference type="CDD" id="cd12797">
    <property type="entry name" value="M23_peptidase"/>
    <property type="match status" value="1"/>
</dbReference>
<dbReference type="Gene3D" id="2.70.70.10">
    <property type="entry name" value="Glucose Permease (Domain IIA)"/>
    <property type="match status" value="1"/>
</dbReference>
<dbReference type="PANTHER" id="PTHR21666:SF289">
    <property type="entry name" value="L-ALA--D-GLU ENDOPEPTIDASE"/>
    <property type="match status" value="1"/>
</dbReference>
<dbReference type="Pfam" id="PF01551">
    <property type="entry name" value="Peptidase_M23"/>
    <property type="match status" value="1"/>
</dbReference>
<dbReference type="InterPro" id="IPR016047">
    <property type="entry name" value="M23ase_b-sheet_dom"/>
</dbReference>
<accession>E1YEY8</accession>
<evidence type="ECO:0000256" key="1">
    <source>
        <dbReference type="ARBA" id="ARBA00022729"/>
    </source>
</evidence>
<proteinExistence type="predicted"/>